<keyword evidence="1" id="KW-1133">Transmembrane helix</keyword>
<accession>A0A172U1Q0</accession>
<name>A0A172U1Q0_9BACT</name>
<gene>
    <name evidence="2" type="ORF">SY85_23225</name>
</gene>
<dbReference type="STRING" id="1492898.SY85_23225"/>
<evidence type="ECO:0000313" key="3">
    <source>
        <dbReference type="Proteomes" id="UP000077177"/>
    </source>
</evidence>
<dbReference type="PATRIC" id="fig|1492898.3.peg.5043"/>
<protein>
    <recommendedName>
        <fullName evidence="4">DUF4184 family protein</fullName>
    </recommendedName>
</protein>
<feature type="transmembrane region" description="Helical" evidence="1">
    <location>
        <begin position="216"/>
        <end position="234"/>
    </location>
</feature>
<keyword evidence="1" id="KW-0472">Membrane</keyword>
<dbReference type="RefSeq" id="WP_066408321.1">
    <property type="nucleotide sequence ID" value="NZ_CP011390.1"/>
</dbReference>
<evidence type="ECO:0008006" key="4">
    <source>
        <dbReference type="Google" id="ProtNLM"/>
    </source>
</evidence>
<organism evidence="2 3">
    <name type="scientific">Flavisolibacter tropicus</name>
    <dbReference type="NCBI Taxonomy" id="1492898"/>
    <lineage>
        <taxon>Bacteria</taxon>
        <taxon>Pseudomonadati</taxon>
        <taxon>Bacteroidota</taxon>
        <taxon>Chitinophagia</taxon>
        <taxon>Chitinophagales</taxon>
        <taxon>Chitinophagaceae</taxon>
        <taxon>Flavisolibacter</taxon>
    </lineage>
</organism>
<feature type="transmembrane region" description="Helical" evidence="1">
    <location>
        <begin position="50"/>
        <end position="69"/>
    </location>
</feature>
<sequence length="240" mass="27429">MPFTFCHPAIVLPLNRIKGLSLTGLIAGSIAPDFEYFIRMSDKRVYTHTWSGFLWIDTPLALLLTFLFHNVVRNPLIHNAPIDFQRRLNQYTDFNWNFYFKKHWLIVIACLIIGIISHLAWDGFTHENGYFVKYLPLLTAAIPVGTFRIEVHMLLQVASSIVGGLIIFYALWQLPSDPKTGVNKNYFSFWKNVALLTIGIFIVRLFFGISHEIEDVVIPAISAFLIALVLMAFLSPKAIK</sequence>
<feature type="transmembrane region" description="Helical" evidence="1">
    <location>
        <begin position="153"/>
        <end position="172"/>
    </location>
</feature>
<dbReference type="AlphaFoldDB" id="A0A172U1Q0"/>
<evidence type="ECO:0000256" key="1">
    <source>
        <dbReference type="SAM" id="Phobius"/>
    </source>
</evidence>
<keyword evidence="1" id="KW-0812">Transmembrane</keyword>
<reference evidence="2 3" key="2">
    <citation type="journal article" date="2016" name="Int. J. Syst. Evol. Microbiol.">
        <title>Flavisolibacter tropicus sp. nov., isolated from tropical soil.</title>
        <authorList>
            <person name="Lee J.J."/>
            <person name="Kang M.S."/>
            <person name="Kim G.S."/>
            <person name="Lee C.S."/>
            <person name="Lim S."/>
            <person name="Lee J."/>
            <person name="Roh S.H."/>
            <person name="Kang H."/>
            <person name="Ha J.M."/>
            <person name="Bae S."/>
            <person name="Jung H.Y."/>
            <person name="Kim M.K."/>
        </authorList>
    </citation>
    <scope>NUCLEOTIDE SEQUENCE [LARGE SCALE GENOMIC DNA]</scope>
    <source>
        <strain evidence="2 3">LCS9</strain>
    </source>
</reference>
<feature type="transmembrane region" description="Helical" evidence="1">
    <location>
        <begin position="103"/>
        <end position="121"/>
    </location>
</feature>
<keyword evidence="3" id="KW-1185">Reference proteome</keyword>
<dbReference type="InterPro" id="IPR025238">
    <property type="entry name" value="DUF4184"/>
</dbReference>
<dbReference type="OrthoDB" id="8481923at2"/>
<dbReference type="EMBL" id="CP011390">
    <property type="protein sequence ID" value="ANE52953.1"/>
    <property type="molecule type" value="Genomic_DNA"/>
</dbReference>
<dbReference type="Pfam" id="PF13803">
    <property type="entry name" value="DUF4184"/>
    <property type="match status" value="1"/>
</dbReference>
<dbReference type="KEGG" id="fla:SY85_23225"/>
<evidence type="ECO:0000313" key="2">
    <source>
        <dbReference type="EMBL" id="ANE52953.1"/>
    </source>
</evidence>
<feature type="transmembrane region" description="Helical" evidence="1">
    <location>
        <begin position="193"/>
        <end position="210"/>
    </location>
</feature>
<dbReference type="Proteomes" id="UP000077177">
    <property type="component" value="Chromosome"/>
</dbReference>
<proteinExistence type="predicted"/>
<reference evidence="3" key="1">
    <citation type="submission" date="2015-01" db="EMBL/GenBank/DDBJ databases">
        <title>Flavisolibacter sp./LCS9/ whole genome sequencing.</title>
        <authorList>
            <person name="Kim M.K."/>
            <person name="Srinivasan S."/>
            <person name="Lee J.-J."/>
        </authorList>
    </citation>
    <scope>NUCLEOTIDE SEQUENCE [LARGE SCALE GENOMIC DNA]</scope>
    <source>
        <strain evidence="3">LCS9</strain>
    </source>
</reference>